<reference evidence="6 7" key="1">
    <citation type="submission" date="2016-09" db="EMBL/GenBank/DDBJ databases">
        <title>Extensive genetic diversity and differential bi-allelic expression allows diatom success in the polar Southern Ocean.</title>
        <authorList>
            <consortium name="DOE Joint Genome Institute"/>
            <person name="Mock T."/>
            <person name="Otillar R.P."/>
            <person name="Strauss J."/>
            <person name="Dupont C."/>
            <person name="Frickenhaus S."/>
            <person name="Maumus F."/>
            <person name="Mcmullan M."/>
            <person name="Sanges R."/>
            <person name="Schmutz J."/>
            <person name="Toseland A."/>
            <person name="Valas R."/>
            <person name="Veluchamy A."/>
            <person name="Ward B.J."/>
            <person name="Allen A."/>
            <person name="Barry K."/>
            <person name="Falciatore A."/>
            <person name="Ferrante M."/>
            <person name="Fortunato A.E."/>
            <person name="Gloeckner G."/>
            <person name="Gruber A."/>
            <person name="Hipkin R."/>
            <person name="Janech M."/>
            <person name="Kroth P."/>
            <person name="Leese F."/>
            <person name="Lindquist E."/>
            <person name="Lyon B.R."/>
            <person name="Martin J."/>
            <person name="Mayer C."/>
            <person name="Parker M."/>
            <person name="Quesneville H."/>
            <person name="Raymond J."/>
            <person name="Uhlig C."/>
            <person name="Valentin K.U."/>
            <person name="Worden A.Z."/>
            <person name="Armbrust E.V."/>
            <person name="Bowler C."/>
            <person name="Green B."/>
            <person name="Moulton V."/>
            <person name="Van Oosterhout C."/>
            <person name="Grigoriev I."/>
        </authorList>
    </citation>
    <scope>NUCLEOTIDE SEQUENCE [LARGE SCALE GENOMIC DNA]</scope>
    <source>
        <strain evidence="6 7">CCMP1102</strain>
    </source>
</reference>
<feature type="non-terminal residue" evidence="6">
    <location>
        <position position="74"/>
    </location>
</feature>
<dbReference type="GO" id="GO:0000463">
    <property type="term" value="P:maturation of LSU-rRNA from tricistronic rRNA transcript (SSU-rRNA, 5.8S rRNA, LSU-rRNA)"/>
    <property type="evidence" value="ECO:0007669"/>
    <property type="project" value="TreeGrafter"/>
</dbReference>
<gene>
    <name evidence="6" type="ORF">FRACYDRAFT_160342</name>
</gene>
<dbReference type="KEGG" id="fcy:FRACYDRAFT_160342"/>
<dbReference type="SUPFAM" id="SSF144232">
    <property type="entry name" value="HIT/MYND zinc finger-like"/>
    <property type="match status" value="1"/>
</dbReference>
<keyword evidence="7" id="KW-1185">Reference proteome</keyword>
<dbReference type="PANTHER" id="PTHR13483">
    <property type="entry name" value="BOX C_D SNORNA PROTEIN 1-RELATED"/>
    <property type="match status" value="1"/>
</dbReference>
<dbReference type="OrthoDB" id="272357at2759"/>
<dbReference type="GO" id="GO:0008270">
    <property type="term" value="F:zinc ion binding"/>
    <property type="evidence" value="ECO:0007669"/>
    <property type="project" value="UniProtKB-UniRule"/>
</dbReference>
<feature type="domain" description="HIT-type" evidence="5">
    <location>
        <begin position="1"/>
        <end position="35"/>
    </location>
</feature>
<organism evidence="6 7">
    <name type="scientific">Fragilariopsis cylindrus CCMP1102</name>
    <dbReference type="NCBI Taxonomy" id="635003"/>
    <lineage>
        <taxon>Eukaryota</taxon>
        <taxon>Sar</taxon>
        <taxon>Stramenopiles</taxon>
        <taxon>Ochrophyta</taxon>
        <taxon>Bacillariophyta</taxon>
        <taxon>Bacillariophyceae</taxon>
        <taxon>Bacillariophycidae</taxon>
        <taxon>Bacillariales</taxon>
        <taxon>Bacillariaceae</taxon>
        <taxon>Fragilariopsis</taxon>
    </lineage>
</organism>
<dbReference type="Gene3D" id="3.30.60.190">
    <property type="match status" value="1"/>
</dbReference>
<name>A0A1E7FF20_9STRA</name>
<dbReference type="InterPro" id="IPR007529">
    <property type="entry name" value="Znf_HIT"/>
</dbReference>
<dbReference type="InParanoid" id="A0A1E7FF20"/>
<evidence type="ECO:0000256" key="1">
    <source>
        <dbReference type="ARBA" id="ARBA00022723"/>
    </source>
</evidence>
<evidence type="ECO:0000313" key="7">
    <source>
        <dbReference type="Proteomes" id="UP000095751"/>
    </source>
</evidence>
<dbReference type="PANTHER" id="PTHR13483:SF3">
    <property type="entry name" value="BOX C_D SNORNA PROTEIN 1"/>
    <property type="match status" value="1"/>
</dbReference>
<dbReference type="InterPro" id="IPR051639">
    <property type="entry name" value="BCD1"/>
</dbReference>
<keyword evidence="1" id="KW-0479">Metal-binding</keyword>
<evidence type="ECO:0000259" key="5">
    <source>
        <dbReference type="PROSITE" id="PS51083"/>
    </source>
</evidence>
<dbReference type="EMBL" id="KV784358">
    <property type="protein sequence ID" value="OEU16393.1"/>
    <property type="molecule type" value="Genomic_DNA"/>
</dbReference>
<keyword evidence="3" id="KW-0862">Zinc</keyword>
<proteinExistence type="predicted"/>
<dbReference type="GO" id="GO:0048254">
    <property type="term" value="P:snoRNA localization"/>
    <property type="evidence" value="ECO:0007669"/>
    <property type="project" value="TreeGrafter"/>
</dbReference>
<dbReference type="AlphaFoldDB" id="A0A1E7FF20"/>
<evidence type="ECO:0000256" key="3">
    <source>
        <dbReference type="ARBA" id="ARBA00022833"/>
    </source>
</evidence>
<dbReference type="PROSITE" id="PS51083">
    <property type="entry name" value="ZF_HIT"/>
    <property type="match status" value="1"/>
</dbReference>
<dbReference type="GO" id="GO:0070761">
    <property type="term" value="C:pre-snoRNP complex"/>
    <property type="evidence" value="ECO:0007669"/>
    <property type="project" value="TreeGrafter"/>
</dbReference>
<accession>A0A1E7FF20</accession>
<evidence type="ECO:0000256" key="4">
    <source>
        <dbReference type="PROSITE-ProRule" id="PRU00453"/>
    </source>
</evidence>
<dbReference type="GO" id="GO:0000492">
    <property type="term" value="P:box C/D snoRNP assembly"/>
    <property type="evidence" value="ECO:0007669"/>
    <property type="project" value="TreeGrafter"/>
</dbReference>
<dbReference type="Proteomes" id="UP000095751">
    <property type="component" value="Unassembled WGS sequence"/>
</dbReference>
<sequence>CMECKEKISLYQCPGCQIRTCSLQCCQAHKKRTGCTGKRNRSEYLPLCRMNDNTLQSDYFFIEEVLEIMPRASK</sequence>
<evidence type="ECO:0000313" key="6">
    <source>
        <dbReference type="EMBL" id="OEU16393.1"/>
    </source>
</evidence>
<feature type="non-terminal residue" evidence="6">
    <location>
        <position position="1"/>
    </location>
</feature>
<keyword evidence="2 4" id="KW-0863">Zinc-finger</keyword>
<protein>
    <recommendedName>
        <fullName evidence="5">HIT-type domain-containing protein</fullName>
    </recommendedName>
</protein>
<evidence type="ECO:0000256" key="2">
    <source>
        <dbReference type="ARBA" id="ARBA00022771"/>
    </source>
</evidence>
<dbReference type="GO" id="GO:0005634">
    <property type="term" value="C:nucleus"/>
    <property type="evidence" value="ECO:0007669"/>
    <property type="project" value="TreeGrafter"/>
</dbReference>